<feature type="domain" description="FAD dependent oxidoreductase" evidence="2">
    <location>
        <begin position="7"/>
        <end position="347"/>
    </location>
</feature>
<dbReference type="RefSeq" id="WP_249830862.1">
    <property type="nucleotide sequence ID" value="NZ_JAMGBE010000002.1"/>
</dbReference>
<protein>
    <submittedName>
        <fullName evidence="3">FAD-binding oxidoreductase</fullName>
    </submittedName>
</protein>
<proteinExistence type="predicted"/>
<evidence type="ECO:0000259" key="2">
    <source>
        <dbReference type="Pfam" id="PF01266"/>
    </source>
</evidence>
<evidence type="ECO:0000313" key="3">
    <source>
        <dbReference type="EMBL" id="MCL6729357.1"/>
    </source>
</evidence>
<dbReference type="EMBL" id="JAMGBE010000002">
    <property type="protein sequence ID" value="MCL6729357.1"/>
    <property type="molecule type" value="Genomic_DNA"/>
</dbReference>
<evidence type="ECO:0000256" key="1">
    <source>
        <dbReference type="ARBA" id="ARBA00023002"/>
    </source>
</evidence>
<dbReference type="PANTHER" id="PTHR13847:SF287">
    <property type="entry name" value="FAD-DEPENDENT OXIDOREDUCTASE DOMAIN-CONTAINING PROTEIN 1"/>
    <property type="match status" value="1"/>
</dbReference>
<organism evidence="3 4">
    <name type="scientific">Sphingomonas hankyongi</name>
    <dbReference type="NCBI Taxonomy" id="2908209"/>
    <lineage>
        <taxon>Bacteria</taxon>
        <taxon>Pseudomonadati</taxon>
        <taxon>Pseudomonadota</taxon>
        <taxon>Alphaproteobacteria</taxon>
        <taxon>Sphingomonadales</taxon>
        <taxon>Sphingomonadaceae</taxon>
        <taxon>Sphingomonas</taxon>
    </lineage>
</organism>
<keyword evidence="1" id="KW-0560">Oxidoreductase</keyword>
<reference evidence="3" key="1">
    <citation type="submission" date="2022-05" db="EMBL/GenBank/DDBJ databases">
        <authorList>
            <person name="Jo J.-H."/>
            <person name="Im W.-T."/>
        </authorList>
    </citation>
    <scope>NUCLEOTIDE SEQUENCE</scope>
    <source>
        <strain evidence="3">SE220</strain>
    </source>
</reference>
<dbReference type="SUPFAM" id="SSF51905">
    <property type="entry name" value="FAD/NAD(P)-binding domain"/>
    <property type="match status" value="1"/>
</dbReference>
<dbReference type="Proteomes" id="UP001165342">
    <property type="component" value="Unassembled WGS sequence"/>
</dbReference>
<accession>A0ABT0S0N1</accession>
<keyword evidence="4" id="KW-1185">Reference proteome</keyword>
<name>A0ABT0S0N1_9SPHN</name>
<dbReference type="Pfam" id="PF01266">
    <property type="entry name" value="DAO"/>
    <property type="match status" value="1"/>
</dbReference>
<dbReference type="Gene3D" id="3.50.50.60">
    <property type="entry name" value="FAD/NAD(P)-binding domain"/>
    <property type="match status" value="1"/>
</dbReference>
<sequence>MPLLTSDILVIGGGIAGLSAAAALSRDAHVRVLEAEEQIGFHSSGRSATMLHYALGDRLVRALTLASRPFFDEPPSDFADVPVGREMPVLVYARDDERGELDVLGSELAGFAHLERLDGVAVSQLCPLLKEDARHGLADHRGIRLDPHALLQGFLRQLRGSGGQFHSKSRVAKIEHRATWSVSTEEGDEFQAPIVINAAGAWGDSVARLAGVQPIGLQPKRRTIITFDGPAGTKLEELPFAKTVHDELYFAPESGRLFASPMDEIPADPCDAQPDDYEVALAAFRMEERTTVKVERIHSKWAGLRTFAPDRHPVCGFEGQAEGFFWLVGQGGFGLQTSPAMAEIVSALITKSRWPVADVQPEDLSPDRFHG</sequence>
<gene>
    <name evidence="3" type="ORF">LZ538_04700</name>
</gene>
<dbReference type="InterPro" id="IPR036188">
    <property type="entry name" value="FAD/NAD-bd_sf"/>
</dbReference>
<evidence type="ECO:0000313" key="4">
    <source>
        <dbReference type="Proteomes" id="UP001165342"/>
    </source>
</evidence>
<comment type="caution">
    <text evidence="3">The sequence shown here is derived from an EMBL/GenBank/DDBJ whole genome shotgun (WGS) entry which is preliminary data.</text>
</comment>
<dbReference type="PANTHER" id="PTHR13847">
    <property type="entry name" value="SARCOSINE DEHYDROGENASE-RELATED"/>
    <property type="match status" value="1"/>
</dbReference>
<dbReference type="InterPro" id="IPR006076">
    <property type="entry name" value="FAD-dep_OxRdtase"/>
</dbReference>
<dbReference type="Gene3D" id="3.30.9.10">
    <property type="entry name" value="D-Amino Acid Oxidase, subunit A, domain 2"/>
    <property type="match status" value="1"/>
</dbReference>